<organism evidence="1 4">
    <name type="scientific">Helicobacter ailurogastricus</name>
    <dbReference type="NCBI Taxonomy" id="1578720"/>
    <lineage>
        <taxon>Bacteria</taxon>
        <taxon>Pseudomonadati</taxon>
        <taxon>Campylobacterota</taxon>
        <taxon>Epsilonproteobacteria</taxon>
        <taxon>Campylobacterales</taxon>
        <taxon>Helicobacteraceae</taxon>
        <taxon>Helicobacter</taxon>
    </lineage>
</organism>
<dbReference type="STRING" id="1578720.HAL011_04260"/>
<proteinExistence type="predicted"/>
<accession>A0A0K2X7H1</accession>
<dbReference type="EMBL" id="CDMH01000057">
    <property type="protein sequence ID" value="CRF43057.1"/>
    <property type="molecule type" value="Genomic_DNA"/>
</dbReference>
<evidence type="ECO:0000313" key="2">
    <source>
        <dbReference type="EMBL" id="CRF43057.1"/>
    </source>
</evidence>
<protein>
    <submittedName>
        <fullName evidence="1">Uncharacterized protein</fullName>
    </submittedName>
</protein>
<dbReference type="Proteomes" id="UP000041394">
    <property type="component" value="Unassembled WGS sequence"/>
</dbReference>
<reference evidence="4" key="3">
    <citation type="submission" date="2014-12" db="EMBL/GenBank/DDBJ databases">
        <authorList>
            <person name="Smet A."/>
        </authorList>
    </citation>
    <scope>NUCLEOTIDE SEQUENCE [LARGE SCALE GENOMIC DNA]</scope>
</reference>
<dbReference type="Proteomes" id="UP000045175">
    <property type="component" value="Unassembled WGS sequence"/>
</dbReference>
<dbReference type="EMBL" id="CDML01000011">
    <property type="protein sequence ID" value="CRF40664.1"/>
    <property type="molecule type" value="Genomic_DNA"/>
</dbReference>
<evidence type="ECO:0000313" key="6">
    <source>
        <dbReference type="Proteomes" id="UP000045175"/>
    </source>
</evidence>
<reference evidence="5 6" key="2">
    <citation type="submission" date="2014-12" db="EMBL/GenBank/DDBJ databases">
        <authorList>
            <person name="Jaenicke S."/>
        </authorList>
    </citation>
    <scope>NUCLEOTIDE SEQUENCE [LARGE SCALE GENOMIC DNA]</scope>
</reference>
<name>A0A0K2X7H1_9HELI</name>
<keyword evidence="4" id="KW-1185">Reference proteome</keyword>
<dbReference type="EMBL" id="CDMN01000034">
    <property type="protein sequence ID" value="CRF44286.1"/>
    <property type="molecule type" value="Genomic_DNA"/>
</dbReference>
<evidence type="ECO:0000313" key="1">
    <source>
        <dbReference type="EMBL" id="CRF40664.1"/>
    </source>
</evidence>
<evidence type="ECO:0000313" key="4">
    <source>
        <dbReference type="Proteomes" id="UP000038622"/>
    </source>
</evidence>
<evidence type="ECO:0000313" key="3">
    <source>
        <dbReference type="EMBL" id="CRF44286.1"/>
    </source>
</evidence>
<dbReference type="Proteomes" id="UP000038622">
    <property type="component" value="Unassembled WGS sequence"/>
</dbReference>
<gene>
    <name evidence="1" type="ORF">HAL011_04260</name>
    <name evidence="2" type="ORF">HAL013_12810</name>
    <name evidence="3" type="ORF">HAL09_08620</name>
</gene>
<evidence type="ECO:0000313" key="5">
    <source>
        <dbReference type="Proteomes" id="UP000041394"/>
    </source>
</evidence>
<reference evidence="1" key="1">
    <citation type="submission" date="2014-12" db="EMBL/GenBank/DDBJ databases">
        <title>Whole genome sequences of four Staphylococcus schleiferi canine isolates.</title>
        <authorList>
            <person name="Misic A.M."/>
            <person name="Cain C."/>
            <person name="Morris D.O."/>
            <person name="Rankin S."/>
            <person name="Beiting D."/>
        </authorList>
    </citation>
    <scope>NUCLEOTIDE SEQUENCE</scope>
    <source>
        <strain evidence="1">ASB11</strain>
        <strain evidence="2">ASB13</strain>
        <strain evidence="3">ASB9</strain>
    </source>
</reference>
<sequence length="42" mass="5036">MLLFGWHRSKPINVRDESTKTYLGFGNTNPLFSHYLSKIRFY</sequence>
<dbReference type="AlphaFoldDB" id="A0A0K2X7H1"/>